<gene>
    <name evidence="1" type="ORF">P3T76_006342</name>
</gene>
<keyword evidence="2" id="KW-1185">Reference proteome</keyword>
<dbReference type="AlphaFoldDB" id="A0AAD9LM81"/>
<evidence type="ECO:0000313" key="1">
    <source>
        <dbReference type="EMBL" id="KAK1942020.1"/>
    </source>
</evidence>
<dbReference type="Proteomes" id="UP001259832">
    <property type="component" value="Unassembled WGS sequence"/>
</dbReference>
<evidence type="ECO:0000313" key="2">
    <source>
        <dbReference type="Proteomes" id="UP001259832"/>
    </source>
</evidence>
<accession>A0AAD9LM81</accession>
<protein>
    <submittedName>
        <fullName evidence="1">Uncharacterized protein</fullName>
    </submittedName>
</protein>
<organism evidence="1 2">
    <name type="scientific">Phytophthora citrophthora</name>
    <dbReference type="NCBI Taxonomy" id="4793"/>
    <lineage>
        <taxon>Eukaryota</taxon>
        <taxon>Sar</taxon>
        <taxon>Stramenopiles</taxon>
        <taxon>Oomycota</taxon>
        <taxon>Peronosporomycetes</taxon>
        <taxon>Peronosporales</taxon>
        <taxon>Peronosporaceae</taxon>
        <taxon>Phytophthora</taxon>
    </lineage>
</organism>
<reference evidence="1" key="1">
    <citation type="submission" date="2023-08" db="EMBL/GenBank/DDBJ databases">
        <title>Reference Genome Resource for the Citrus Pathogen Phytophthora citrophthora.</title>
        <authorList>
            <person name="Moller H."/>
            <person name="Coetzee B."/>
            <person name="Rose L.J."/>
            <person name="Van Niekerk J.M."/>
        </authorList>
    </citation>
    <scope>NUCLEOTIDE SEQUENCE</scope>
    <source>
        <strain evidence="1">STE-U-9442</strain>
    </source>
</reference>
<dbReference type="PANTHER" id="PTHR33266:SF1">
    <property type="entry name" value="F-BOX DOMAIN-CONTAINING PROTEIN"/>
    <property type="match status" value="1"/>
</dbReference>
<dbReference type="EMBL" id="JASMQC010000010">
    <property type="protein sequence ID" value="KAK1942020.1"/>
    <property type="molecule type" value="Genomic_DNA"/>
</dbReference>
<proteinExistence type="predicted"/>
<name>A0AAD9LM81_9STRA</name>
<comment type="caution">
    <text evidence="1">The sequence shown here is derived from an EMBL/GenBank/DDBJ whole genome shotgun (WGS) entry which is preliminary data.</text>
</comment>
<dbReference type="PANTHER" id="PTHR33266">
    <property type="entry name" value="CHROMOSOME 15, WHOLE GENOME SHOTGUN SEQUENCE"/>
    <property type="match status" value="1"/>
</dbReference>
<sequence>MKVLYICAQTIEGSSGYPRATPELRKWLFPVESCTEENIAIGLVKAFKYSIENSSAQTSWKKLFEIDNRTADREMQLELSKVKLSSGEPQQKRQKFEDDTTPVLVVAIDEAHSLHNIKDSNSDNALHLLRRALDVVNKSATVRNTRGIAFAVVADTNSEVHEFVPALSEDPSSRPSATKNSVFFPPFILTETVDVMVDLSARIAGWSLTSISTNFGTSQNAPEKMKSRLSDEPAATASIANKRKMRATSSPVLPGSTTPLSSIIRNWGRIWASKADGVFFFVN</sequence>